<sequence>MVSTSSNGPADLSFDNISNSFPYRTDINVTKLPSAFHLPEVCRQIYSETALTTYRHNTFIIEIAHTTSRNSLVRLMAVQRRAIASVILGPNVLCRHLRSDFFTKHKPLTHKIPNLAIIVITEAALQRVEFMYKNNSMSNIFEEKPALRAHIVQKLQAVYGDGLEVQFEEEHGS</sequence>
<comment type="caution">
    <text evidence="1">The sequence shown here is derived from an EMBL/GenBank/DDBJ whole genome shotgun (WGS) entry which is preliminary data.</text>
</comment>
<keyword evidence="2" id="KW-1185">Reference proteome</keyword>
<evidence type="ECO:0000313" key="1">
    <source>
        <dbReference type="EMBL" id="KAL1609323.1"/>
    </source>
</evidence>
<protein>
    <submittedName>
        <fullName evidence="1">Uncharacterized protein</fullName>
    </submittedName>
</protein>
<organism evidence="1 2">
    <name type="scientific">Nothophoma quercina</name>
    <dbReference type="NCBI Taxonomy" id="749835"/>
    <lineage>
        <taxon>Eukaryota</taxon>
        <taxon>Fungi</taxon>
        <taxon>Dikarya</taxon>
        <taxon>Ascomycota</taxon>
        <taxon>Pezizomycotina</taxon>
        <taxon>Dothideomycetes</taxon>
        <taxon>Pleosporomycetidae</taxon>
        <taxon>Pleosporales</taxon>
        <taxon>Pleosporineae</taxon>
        <taxon>Didymellaceae</taxon>
        <taxon>Nothophoma</taxon>
    </lineage>
</organism>
<dbReference type="Proteomes" id="UP001521222">
    <property type="component" value="Unassembled WGS sequence"/>
</dbReference>
<accession>A0ABR3RY18</accession>
<proteinExistence type="predicted"/>
<evidence type="ECO:0000313" key="2">
    <source>
        <dbReference type="Proteomes" id="UP001521222"/>
    </source>
</evidence>
<dbReference type="EMBL" id="JAKIXB020000004">
    <property type="protein sequence ID" value="KAL1609323.1"/>
    <property type="molecule type" value="Genomic_DNA"/>
</dbReference>
<reference evidence="1 2" key="1">
    <citation type="submission" date="2024-02" db="EMBL/GenBank/DDBJ databases">
        <title>De novo assembly and annotation of 12 fungi associated with fruit tree decline syndrome in Ontario, Canada.</title>
        <authorList>
            <person name="Sulman M."/>
            <person name="Ellouze W."/>
            <person name="Ilyukhin E."/>
        </authorList>
    </citation>
    <scope>NUCLEOTIDE SEQUENCE [LARGE SCALE GENOMIC DNA]</scope>
    <source>
        <strain evidence="1 2">M97-236</strain>
    </source>
</reference>
<gene>
    <name evidence="1" type="ORF">SLS59_001688</name>
</gene>
<name>A0ABR3RY18_9PLEO</name>